<evidence type="ECO:0000313" key="1">
    <source>
        <dbReference type="EMBL" id="EFI98071.1"/>
    </source>
</evidence>
<dbReference type="KEGG" id="scm:SCHCO_02620305"/>
<dbReference type="Proteomes" id="UP000007431">
    <property type="component" value="Unassembled WGS sequence"/>
</dbReference>
<proteinExistence type="predicted"/>
<reference evidence="1 2" key="1">
    <citation type="journal article" date="2010" name="Nat. Biotechnol.">
        <title>Genome sequence of the model mushroom Schizophyllum commune.</title>
        <authorList>
            <person name="Ohm R.A."/>
            <person name="de Jong J.F."/>
            <person name="Lugones L.G."/>
            <person name="Aerts A."/>
            <person name="Kothe E."/>
            <person name="Stajich J.E."/>
            <person name="de Vries R.P."/>
            <person name="Record E."/>
            <person name="Levasseur A."/>
            <person name="Baker S.E."/>
            <person name="Bartholomew K.A."/>
            <person name="Coutinho P.M."/>
            <person name="Erdmann S."/>
            <person name="Fowler T.J."/>
            <person name="Gathman A.C."/>
            <person name="Lombard V."/>
            <person name="Henrissat B."/>
            <person name="Knabe N."/>
            <person name="Kuees U."/>
            <person name="Lilly W.W."/>
            <person name="Lindquist E."/>
            <person name="Lucas S."/>
            <person name="Magnuson J.K."/>
            <person name="Piumi F."/>
            <person name="Raudaskoski M."/>
            <person name="Salamov A."/>
            <person name="Schmutz J."/>
            <person name="Schwarze F.W.M.R."/>
            <person name="vanKuyk P.A."/>
            <person name="Horton J.S."/>
            <person name="Grigoriev I.V."/>
            <person name="Woesten H.A.B."/>
        </authorList>
    </citation>
    <scope>NUCLEOTIDE SEQUENCE [LARGE SCALE GENOMIC DNA]</scope>
    <source>
        <strain evidence="2">H4-8 / FGSC 9210</strain>
    </source>
</reference>
<organism evidence="2">
    <name type="scientific">Schizophyllum commune (strain H4-8 / FGSC 9210)</name>
    <name type="common">Split gill fungus</name>
    <dbReference type="NCBI Taxonomy" id="578458"/>
    <lineage>
        <taxon>Eukaryota</taxon>
        <taxon>Fungi</taxon>
        <taxon>Dikarya</taxon>
        <taxon>Basidiomycota</taxon>
        <taxon>Agaricomycotina</taxon>
        <taxon>Agaricomycetes</taxon>
        <taxon>Agaricomycetidae</taxon>
        <taxon>Agaricales</taxon>
        <taxon>Schizophyllaceae</taxon>
        <taxon>Schizophyllum</taxon>
    </lineage>
</organism>
<protein>
    <submittedName>
        <fullName evidence="1">Expressed protein</fullName>
    </submittedName>
</protein>
<dbReference type="AlphaFoldDB" id="D8Q295"/>
<dbReference type="EMBL" id="GL377305">
    <property type="protein sequence ID" value="EFI98071.1"/>
    <property type="molecule type" value="Genomic_DNA"/>
</dbReference>
<evidence type="ECO:0000313" key="2">
    <source>
        <dbReference type="Proteomes" id="UP000007431"/>
    </source>
</evidence>
<accession>D8Q295</accession>
<dbReference type="GeneID" id="9592917"/>
<dbReference type="HOGENOM" id="CLU_1369203_0_0_1"/>
<dbReference type="VEuPathDB" id="FungiDB:SCHCODRAFT_02620305"/>
<dbReference type="InParanoid" id="D8Q295"/>
<gene>
    <name evidence="1" type="ORF">SCHCODRAFT_85103</name>
</gene>
<feature type="non-terminal residue" evidence="1">
    <location>
        <position position="200"/>
    </location>
</feature>
<name>D8Q295_SCHCM</name>
<keyword evidence="2" id="KW-1185">Reference proteome</keyword>
<sequence length="200" mass="22003">MREQLPMNVIGNYTRSSAASSHSGRGFDQGPICPHVQPTPLQQHCSHSHPLDGTLSGPRWMLSTEGRPVRLRVHRCHPAPITQGAALLQQYFPLALRMCRRAANPSPTLHCCPRRARSECHSRCSWGPHEHAQSASMPSGVRGHRGCSRQGCSSIAMRKRCSPESITPDPRRRRAWGLRSGIASVTRRMCGEGAHSTPPA</sequence>